<dbReference type="PROSITE" id="PS50039">
    <property type="entry name" value="FORK_HEAD_3"/>
    <property type="match status" value="1"/>
</dbReference>
<feature type="region of interest" description="Disordered" evidence="5">
    <location>
        <begin position="18"/>
        <end position="43"/>
    </location>
</feature>
<feature type="compositionally biased region" description="Polar residues" evidence="5">
    <location>
        <begin position="368"/>
        <end position="387"/>
    </location>
</feature>
<dbReference type="Pfam" id="PF00250">
    <property type="entry name" value="Forkhead"/>
    <property type="match status" value="1"/>
</dbReference>
<evidence type="ECO:0000256" key="1">
    <source>
        <dbReference type="ARBA" id="ARBA00004123"/>
    </source>
</evidence>
<gene>
    <name evidence="7" type="ORF">KQ657_000865</name>
</gene>
<feature type="region of interest" description="Disordered" evidence="5">
    <location>
        <begin position="336"/>
        <end position="418"/>
    </location>
</feature>
<feature type="domain" description="Fork-head" evidence="6">
    <location>
        <begin position="228"/>
        <end position="320"/>
    </location>
</feature>
<feature type="region of interest" description="Disordered" evidence="5">
    <location>
        <begin position="170"/>
        <end position="224"/>
    </location>
</feature>
<name>A0A9P7V8R1_9ASCO</name>
<feature type="compositionally biased region" description="Low complexity" evidence="5">
    <location>
        <begin position="340"/>
        <end position="361"/>
    </location>
</feature>
<dbReference type="FunFam" id="1.10.10.10:FF:000260">
    <property type="entry name" value="Forkhead transcription factor (Sep1)"/>
    <property type="match status" value="1"/>
</dbReference>
<evidence type="ECO:0000256" key="3">
    <source>
        <dbReference type="ARBA" id="ARBA00023242"/>
    </source>
</evidence>
<dbReference type="InterPro" id="IPR036388">
    <property type="entry name" value="WH-like_DNA-bd_sf"/>
</dbReference>
<dbReference type="InterPro" id="IPR050211">
    <property type="entry name" value="FOX_domain-containing"/>
</dbReference>
<dbReference type="Proteomes" id="UP000790833">
    <property type="component" value="Unassembled WGS sequence"/>
</dbReference>
<organism evidence="7 8">
    <name type="scientific">Scheffersomyces spartinae</name>
    <dbReference type="NCBI Taxonomy" id="45513"/>
    <lineage>
        <taxon>Eukaryota</taxon>
        <taxon>Fungi</taxon>
        <taxon>Dikarya</taxon>
        <taxon>Ascomycota</taxon>
        <taxon>Saccharomycotina</taxon>
        <taxon>Pichiomycetes</taxon>
        <taxon>Debaryomycetaceae</taxon>
        <taxon>Scheffersomyces</taxon>
    </lineage>
</organism>
<dbReference type="GO" id="GO:0000978">
    <property type="term" value="F:RNA polymerase II cis-regulatory region sequence-specific DNA binding"/>
    <property type="evidence" value="ECO:0007669"/>
    <property type="project" value="TreeGrafter"/>
</dbReference>
<evidence type="ECO:0000256" key="5">
    <source>
        <dbReference type="SAM" id="MobiDB-lite"/>
    </source>
</evidence>
<keyword evidence="2 4" id="KW-0238">DNA-binding</keyword>
<dbReference type="SUPFAM" id="SSF46785">
    <property type="entry name" value="Winged helix' DNA-binding domain"/>
    <property type="match status" value="1"/>
</dbReference>
<evidence type="ECO:0000313" key="7">
    <source>
        <dbReference type="EMBL" id="KAG7193447.1"/>
    </source>
</evidence>
<feature type="compositionally biased region" description="Low complexity" evidence="5">
    <location>
        <begin position="187"/>
        <end position="207"/>
    </location>
</feature>
<dbReference type="GeneID" id="66114239"/>
<evidence type="ECO:0000256" key="2">
    <source>
        <dbReference type="ARBA" id="ARBA00023125"/>
    </source>
</evidence>
<feature type="DNA-binding region" description="Fork-head" evidence="4">
    <location>
        <begin position="228"/>
        <end position="320"/>
    </location>
</feature>
<dbReference type="PANTHER" id="PTHR11829">
    <property type="entry name" value="FORKHEAD BOX PROTEIN"/>
    <property type="match status" value="1"/>
</dbReference>
<evidence type="ECO:0000256" key="4">
    <source>
        <dbReference type="PROSITE-ProRule" id="PRU00089"/>
    </source>
</evidence>
<dbReference type="SMART" id="SM00339">
    <property type="entry name" value="FH"/>
    <property type="match status" value="1"/>
</dbReference>
<protein>
    <recommendedName>
        <fullName evidence="6">Fork-head domain-containing protein</fullName>
    </recommendedName>
</protein>
<dbReference type="GO" id="GO:0005634">
    <property type="term" value="C:nucleus"/>
    <property type="evidence" value="ECO:0007669"/>
    <property type="project" value="UniProtKB-SubCell"/>
</dbReference>
<keyword evidence="8" id="KW-1185">Reference proteome</keyword>
<sequence>MAPYNNILKDATNVNPFAATSTNSNGSLKHRLPPQQSSSSSSIYYTQVAETPSHQNHHSGHISAVYAKKHITTPPHSVVRKFSDVLLYSSTPDMDFPNNRDSNTITASHSNAFFPPSTPTNKYPMGIQDASSQTYVHNHNHNHNSELTNLLHIQNGSLLSPAFSSPQRPLITHSHKVSAPSNNDSGLLNLSVTNSSSTSVSLTSNVVKPKKKASKKEHTPFDVNSEDKPPYSYATLIGMSILSHVDKRLTLSQIYQWIADTFKYYKRDEVGWQNSIRHNLSLNKAFIKGEKSKDGKGHFWLIKNGCEEQFLKTKSGRKSAFDEVMDQIKHNNYNHRELDTTLSTQTSLTSSITTSTSGGLTNPKKKTQGSTIDTTKSSNSNSVSINLPSLPLPASAEYRSSRKRAYDDDDDDDDDLDNFDVTVADEVSTKKDIHTEDDEDNTFVIKRPRIDETSTANDESLHGGPLLASKHLTITSSFSCDSNLELSPVRINTGGPLLEPITPANSRLVHVNCLLQRTPLFTNSQSLSASSSVSRLNDYFSGSSSIANSLLTAASLNTSISYTSQVQKTPTSSAHIHARTPISTSLGSSLIRTPLRKTPSTLIKKLWHNLPGYLDEFYYSPLISSSNLNLYDDDDMILRNFESPKRD</sequence>
<comment type="caution">
    <text evidence="7">The sequence shown here is derived from an EMBL/GenBank/DDBJ whole genome shotgun (WGS) entry which is preliminary data.</text>
</comment>
<reference evidence="7" key="1">
    <citation type="submission" date="2021-03" db="EMBL/GenBank/DDBJ databases">
        <authorList>
            <person name="Palmer J.M."/>
        </authorList>
    </citation>
    <scope>NUCLEOTIDE SEQUENCE</scope>
    <source>
        <strain evidence="7">ARV_011</strain>
    </source>
</reference>
<keyword evidence="3 4" id="KW-0539">Nucleus</keyword>
<feature type="compositionally biased region" description="Polar residues" evidence="5">
    <location>
        <begin position="18"/>
        <end position="27"/>
    </location>
</feature>
<dbReference type="InterPro" id="IPR001766">
    <property type="entry name" value="Fork_head_dom"/>
</dbReference>
<dbReference type="Gene3D" id="1.10.10.10">
    <property type="entry name" value="Winged helix-like DNA-binding domain superfamily/Winged helix DNA-binding domain"/>
    <property type="match status" value="1"/>
</dbReference>
<dbReference type="PROSITE" id="PS00658">
    <property type="entry name" value="FORK_HEAD_2"/>
    <property type="match status" value="1"/>
</dbReference>
<dbReference type="PANTHER" id="PTHR11829:SF343">
    <property type="entry name" value="FORK-HEAD DOMAIN-CONTAINING PROTEIN"/>
    <property type="match status" value="1"/>
</dbReference>
<dbReference type="InterPro" id="IPR036390">
    <property type="entry name" value="WH_DNA-bd_sf"/>
</dbReference>
<proteinExistence type="predicted"/>
<dbReference type="InterPro" id="IPR030456">
    <property type="entry name" value="TF_fork_head_CS_2"/>
</dbReference>
<dbReference type="EMBL" id="JAHMUF010000012">
    <property type="protein sequence ID" value="KAG7193447.1"/>
    <property type="molecule type" value="Genomic_DNA"/>
</dbReference>
<evidence type="ECO:0000259" key="6">
    <source>
        <dbReference type="PROSITE" id="PS50039"/>
    </source>
</evidence>
<dbReference type="GO" id="GO:0001228">
    <property type="term" value="F:DNA-binding transcription activator activity, RNA polymerase II-specific"/>
    <property type="evidence" value="ECO:0007669"/>
    <property type="project" value="UniProtKB-ARBA"/>
</dbReference>
<accession>A0A9P7V8R1</accession>
<dbReference type="AlphaFoldDB" id="A0A9P7V8R1"/>
<evidence type="ECO:0000313" key="8">
    <source>
        <dbReference type="Proteomes" id="UP000790833"/>
    </source>
</evidence>
<comment type="subcellular location">
    <subcellularLocation>
        <location evidence="1 4">Nucleus</location>
    </subcellularLocation>
</comment>
<dbReference type="RefSeq" id="XP_043048995.1">
    <property type="nucleotide sequence ID" value="XM_043191688.1"/>
</dbReference>
<dbReference type="OrthoDB" id="5954824at2759"/>
<feature type="compositionally biased region" description="Acidic residues" evidence="5">
    <location>
        <begin position="407"/>
        <end position="418"/>
    </location>
</feature>
<dbReference type="PRINTS" id="PR00053">
    <property type="entry name" value="FORKHEAD"/>
</dbReference>